<proteinExistence type="predicted"/>
<evidence type="ECO:0000313" key="2">
    <source>
        <dbReference type="EMBL" id="QES59365.1"/>
    </source>
</evidence>
<dbReference type="InterPro" id="IPR046129">
    <property type="entry name" value="DUF6126"/>
</dbReference>
<organism evidence="2 3">
    <name type="scientific">Streptomyces venezuelae</name>
    <dbReference type="NCBI Taxonomy" id="54571"/>
    <lineage>
        <taxon>Bacteria</taxon>
        <taxon>Bacillati</taxon>
        <taxon>Actinomycetota</taxon>
        <taxon>Actinomycetes</taxon>
        <taxon>Kitasatosporales</taxon>
        <taxon>Streptomycetaceae</taxon>
        <taxon>Streptomyces</taxon>
    </lineage>
</organism>
<keyword evidence="1" id="KW-1133">Transmembrane helix</keyword>
<keyword evidence="1" id="KW-0812">Transmembrane</keyword>
<gene>
    <name evidence="2" type="ORF">DEJ51_32930</name>
</gene>
<dbReference type="Proteomes" id="UP000324101">
    <property type="component" value="Chromosome"/>
</dbReference>
<dbReference type="AlphaFoldDB" id="A0A5P2DVV1"/>
<dbReference type="Pfam" id="PF19621">
    <property type="entry name" value="DUF6126"/>
    <property type="match status" value="1"/>
</dbReference>
<evidence type="ECO:0000313" key="3">
    <source>
        <dbReference type="Proteomes" id="UP000324101"/>
    </source>
</evidence>
<evidence type="ECO:0000256" key="1">
    <source>
        <dbReference type="SAM" id="Phobius"/>
    </source>
</evidence>
<sequence>MRTRFESKFPRGLIIRLIAYLFVGHLFAFFVYLLFVLGGQNQ</sequence>
<dbReference type="EMBL" id="CP029189">
    <property type="protein sequence ID" value="QES59365.1"/>
    <property type="molecule type" value="Genomic_DNA"/>
</dbReference>
<reference evidence="2 3" key="1">
    <citation type="submission" date="2018-05" db="EMBL/GenBank/DDBJ databases">
        <title>Streptomyces venezuelae.</title>
        <authorList>
            <person name="Kim W."/>
            <person name="Lee N."/>
            <person name="Cho B.-K."/>
        </authorList>
    </citation>
    <scope>NUCLEOTIDE SEQUENCE [LARGE SCALE GENOMIC DNA]</scope>
    <source>
        <strain evidence="2 3">ATCC 21018</strain>
    </source>
</reference>
<feature type="transmembrane region" description="Helical" evidence="1">
    <location>
        <begin position="12"/>
        <end position="35"/>
    </location>
</feature>
<name>A0A5P2DVV1_STRVZ</name>
<keyword evidence="1" id="KW-0472">Membrane</keyword>
<protein>
    <submittedName>
        <fullName evidence="2">Small hydrophobic protein</fullName>
    </submittedName>
</protein>
<accession>A0A5P2DVV1</accession>